<dbReference type="SUPFAM" id="SSF50939">
    <property type="entry name" value="Sialidases"/>
    <property type="match status" value="1"/>
</dbReference>
<dbReference type="Proteomes" id="UP000321907">
    <property type="component" value="Unassembled WGS sequence"/>
</dbReference>
<sequence length="475" mass="53079">MNKKLLVIINLSLCFFLLACTVKEKPQVEKSNDEPLADFFADNGFGNAVAVVQHPAGVYHKGITYVCYQGPLEDPYVASYNHKTKEWKGPFKAGVSEMGKDPDRKKRIDNHGKPSIIIDDAGYIHIAFGGHGGMRKHGENVLGNHHYGRNSHAVSKKSLDISSWETLDNIPPFGTYNQFIKMDNGDIYLFYRHGAHRSNWVYQKSTDNGRTFEDPVSFLKHKRRTDQSAEDSWYPWITKGNGNELIVAFDYHLCSDGDKTGQSLGHIAKRYNLYYMVFDTKTGSWQNVKGEPMKVPVTKEEADAKALVTTTPGNWTFQGVVDLDTDGNPHVGVTIGKDVGERRSAPKNMHHFRWDGTEWVQNENAGLPVGGGNIKAGAPNEVSAYLESKNEEGIGEVSRWDSFDAGATFSKANVFLSRKKSTFAISSLIENAHPDARVIVAEKQKGTDYRRMYVLGDSGPLKRIKKEALCLQQNN</sequence>
<reference evidence="2 3" key="1">
    <citation type="submission" date="2019-08" db="EMBL/GenBank/DDBJ databases">
        <title>Lewinella sp. strain SSH13 Genome sequencing and assembly.</title>
        <authorList>
            <person name="Kim I."/>
        </authorList>
    </citation>
    <scope>NUCLEOTIDE SEQUENCE [LARGE SCALE GENOMIC DNA]</scope>
    <source>
        <strain evidence="2 3">SSH13</strain>
    </source>
</reference>
<comment type="caution">
    <text evidence="2">The sequence shown here is derived from an EMBL/GenBank/DDBJ whole genome shotgun (WGS) entry which is preliminary data.</text>
</comment>
<name>A0A5C7FK46_9BACT</name>
<evidence type="ECO:0008006" key="4">
    <source>
        <dbReference type="Google" id="ProtNLM"/>
    </source>
</evidence>
<feature type="signal peptide" evidence="1">
    <location>
        <begin position="1"/>
        <end position="19"/>
    </location>
</feature>
<accession>A0A5C7FK46</accession>
<dbReference type="AlphaFoldDB" id="A0A5C7FK46"/>
<evidence type="ECO:0000256" key="1">
    <source>
        <dbReference type="SAM" id="SignalP"/>
    </source>
</evidence>
<dbReference type="InterPro" id="IPR036278">
    <property type="entry name" value="Sialidase_sf"/>
</dbReference>
<evidence type="ECO:0000313" key="3">
    <source>
        <dbReference type="Proteomes" id="UP000321907"/>
    </source>
</evidence>
<organism evidence="2 3">
    <name type="scientific">Neolewinella aurantiaca</name>
    <dbReference type="NCBI Taxonomy" id="2602767"/>
    <lineage>
        <taxon>Bacteria</taxon>
        <taxon>Pseudomonadati</taxon>
        <taxon>Bacteroidota</taxon>
        <taxon>Saprospiria</taxon>
        <taxon>Saprospirales</taxon>
        <taxon>Lewinellaceae</taxon>
        <taxon>Neolewinella</taxon>
    </lineage>
</organism>
<dbReference type="Pfam" id="PF15892">
    <property type="entry name" value="BNR_4"/>
    <property type="match status" value="1"/>
</dbReference>
<keyword evidence="1" id="KW-0732">Signal</keyword>
<protein>
    <recommendedName>
        <fullName evidence="4">BNR repeat neuraminidase</fullName>
    </recommendedName>
</protein>
<feature type="chain" id="PRO_5023106450" description="BNR repeat neuraminidase" evidence="1">
    <location>
        <begin position="20"/>
        <end position="475"/>
    </location>
</feature>
<gene>
    <name evidence="2" type="ORF">FUA23_06900</name>
</gene>
<keyword evidence="3" id="KW-1185">Reference proteome</keyword>
<dbReference type="EMBL" id="VOXD01000008">
    <property type="protein sequence ID" value="TXF90241.1"/>
    <property type="molecule type" value="Genomic_DNA"/>
</dbReference>
<dbReference type="RefSeq" id="WP_147929998.1">
    <property type="nucleotide sequence ID" value="NZ_VOXD01000008.1"/>
</dbReference>
<evidence type="ECO:0000313" key="2">
    <source>
        <dbReference type="EMBL" id="TXF90241.1"/>
    </source>
</evidence>
<proteinExistence type="predicted"/>
<dbReference type="OrthoDB" id="183671at2"/>
<dbReference type="PROSITE" id="PS51257">
    <property type="entry name" value="PROKAR_LIPOPROTEIN"/>
    <property type="match status" value="1"/>
</dbReference>